<organism evidence="11 12">
    <name type="scientific">Strongyloides venezuelensis</name>
    <name type="common">Threadworm</name>
    <dbReference type="NCBI Taxonomy" id="75913"/>
    <lineage>
        <taxon>Eukaryota</taxon>
        <taxon>Metazoa</taxon>
        <taxon>Ecdysozoa</taxon>
        <taxon>Nematoda</taxon>
        <taxon>Chromadorea</taxon>
        <taxon>Rhabditida</taxon>
        <taxon>Tylenchina</taxon>
        <taxon>Panagrolaimomorpha</taxon>
        <taxon>Strongyloidoidea</taxon>
        <taxon>Strongyloididae</taxon>
        <taxon>Strongyloides</taxon>
    </lineage>
</organism>
<keyword evidence="8" id="KW-0807">Transducer</keyword>
<keyword evidence="6 9" id="KW-0472">Membrane</keyword>
<feature type="transmembrane region" description="Helical" evidence="9">
    <location>
        <begin position="61"/>
        <end position="78"/>
    </location>
</feature>
<dbReference type="InterPro" id="IPR050569">
    <property type="entry name" value="TAAR"/>
</dbReference>
<sequence>MPTNITIPEGWSKINESPEYIFGLVFYQKINMIVGGIGTIINILLLSILLSTKYFLKSGKLTIFLGVGDLTNCLYIFMQGYTRYEIYMIAINEKIIKDQTYWSCGLLVFDWIGIVGSLIPHMVTLVIGLERIVALKFPVFFKKYFNDNQVKASLFCLIYLIISLIIAFTLSYLHKHVKSKYWCGRKVSYTVYYTSFIYVMNILGYVTCFLLTFVVMCHIKVSSIKKLQNKENEGNKLSVGDKRQIRNYRRIKQIVLISFISSVTISFPSFVSLASSFLNGLSAAIADPSDWISVGKSSINLFVYMILNKEFQSRLYGDICRIESYKVNQMNSLMVTRVSPSEKTKKYY</sequence>
<dbReference type="PROSITE" id="PS50262">
    <property type="entry name" value="G_PROTEIN_RECEP_F1_2"/>
    <property type="match status" value="1"/>
</dbReference>
<dbReference type="GO" id="GO:0005886">
    <property type="term" value="C:plasma membrane"/>
    <property type="evidence" value="ECO:0007669"/>
    <property type="project" value="UniProtKB-SubCell"/>
</dbReference>
<evidence type="ECO:0000256" key="6">
    <source>
        <dbReference type="ARBA" id="ARBA00023136"/>
    </source>
</evidence>
<reference evidence="12" key="2">
    <citation type="submission" date="2015-08" db="UniProtKB">
        <authorList>
            <consortium name="WormBaseParasite"/>
        </authorList>
    </citation>
    <scope>IDENTIFICATION</scope>
</reference>
<dbReference type="PANTHER" id="PTHR24249">
    <property type="entry name" value="HISTAMINE RECEPTOR-RELATED G-PROTEIN COUPLED RECEPTOR"/>
    <property type="match status" value="1"/>
</dbReference>
<feature type="transmembrane region" description="Helical" evidence="9">
    <location>
        <begin position="154"/>
        <end position="173"/>
    </location>
</feature>
<dbReference type="SUPFAM" id="SSF81321">
    <property type="entry name" value="Family A G protein-coupled receptor-like"/>
    <property type="match status" value="1"/>
</dbReference>
<protein>
    <submittedName>
        <fullName evidence="12">G_PROTEIN_RECEP_F1_2 domain-containing protein</fullName>
    </submittedName>
</protein>
<proteinExistence type="predicted"/>
<evidence type="ECO:0000256" key="3">
    <source>
        <dbReference type="ARBA" id="ARBA00022692"/>
    </source>
</evidence>
<feature type="transmembrane region" description="Helical" evidence="9">
    <location>
        <begin position="290"/>
        <end position="307"/>
    </location>
</feature>
<evidence type="ECO:0000256" key="9">
    <source>
        <dbReference type="SAM" id="Phobius"/>
    </source>
</evidence>
<feature type="transmembrane region" description="Helical" evidence="9">
    <location>
        <begin position="111"/>
        <end position="133"/>
    </location>
</feature>
<accession>A0A0K0EVE7</accession>
<keyword evidence="3 9" id="KW-0812">Transmembrane</keyword>
<evidence type="ECO:0000259" key="10">
    <source>
        <dbReference type="PROSITE" id="PS50262"/>
    </source>
</evidence>
<keyword evidence="5" id="KW-0297">G-protein coupled receptor</keyword>
<evidence type="ECO:0000256" key="7">
    <source>
        <dbReference type="ARBA" id="ARBA00023170"/>
    </source>
</evidence>
<comment type="subcellular location">
    <subcellularLocation>
        <location evidence="1">Cell membrane</location>
        <topology evidence="1">Multi-pass membrane protein</topology>
    </subcellularLocation>
</comment>
<evidence type="ECO:0000256" key="5">
    <source>
        <dbReference type="ARBA" id="ARBA00023040"/>
    </source>
</evidence>
<dbReference type="Proteomes" id="UP000035680">
    <property type="component" value="Unassembled WGS sequence"/>
</dbReference>
<keyword evidence="11" id="KW-1185">Reference proteome</keyword>
<name>A0A0K0EVE7_STRVS</name>
<feature type="transmembrane region" description="Helical" evidence="9">
    <location>
        <begin position="30"/>
        <end position="49"/>
    </location>
</feature>
<dbReference type="PANTHER" id="PTHR24249:SF424">
    <property type="entry name" value="G-PROTEIN COUPLED RECEPTORS FAMILY 1 PROFILE DOMAIN-CONTAINING PROTEIN"/>
    <property type="match status" value="1"/>
</dbReference>
<dbReference type="Gene3D" id="1.20.1070.10">
    <property type="entry name" value="Rhodopsin 7-helix transmembrane proteins"/>
    <property type="match status" value="1"/>
</dbReference>
<feature type="domain" description="G-protein coupled receptors family 1 profile" evidence="10">
    <location>
        <begin position="41"/>
        <end position="304"/>
    </location>
</feature>
<keyword evidence="2" id="KW-1003">Cell membrane</keyword>
<dbReference type="AlphaFoldDB" id="A0A0K0EVE7"/>
<feature type="transmembrane region" description="Helical" evidence="9">
    <location>
        <begin position="193"/>
        <end position="217"/>
    </location>
</feature>
<evidence type="ECO:0000256" key="1">
    <source>
        <dbReference type="ARBA" id="ARBA00004651"/>
    </source>
</evidence>
<reference evidence="11" key="1">
    <citation type="submission" date="2014-07" db="EMBL/GenBank/DDBJ databases">
        <authorList>
            <person name="Martin A.A"/>
            <person name="De Silva N."/>
        </authorList>
    </citation>
    <scope>NUCLEOTIDE SEQUENCE</scope>
</reference>
<dbReference type="InterPro" id="IPR017452">
    <property type="entry name" value="GPCR_Rhodpsn_7TM"/>
</dbReference>
<keyword evidence="4 9" id="KW-1133">Transmembrane helix</keyword>
<dbReference type="GO" id="GO:0004930">
    <property type="term" value="F:G protein-coupled receptor activity"/>
    <property type="evidence" value="ECO:0007669"/>
    <property type="project" value="UniProtKB-KW"/>
</dbReference>
<evidence type="ECO:0000256" key="4">
    <source>
        <dbReference type="ARBA" id="ARBA00022989"/>
    </source>
</evidence>
<evidence type="ECO:0000313" key="12">
    <source>
        <dbReference type="WBParaSite" id="SVE_0049700.1"/>
    </source>
</evidence>
<keyword evidence="7" id="KW-0675">Receptor</keyword>
<evidence type="ECO:0000256" key="8">
    <source>
        <dbReference type="ARBA" id="ARBA00023224"/>
    </source>
</evidence>
<evidence type="ECO:0000256" key="2">
    <source>
        <dbReference type="ARBA" id="ARBA00022475"/>
    </source>
</evidence>
<dbReference type="WBParaSite" id="SVE_0049700.1">
    <property type="protein sequence ID" value="SVE_0049700.1"/>
    <property type="gene ID" value="SVE_0049700"/>
</dbReference>
<evidence type="ECO:0000313" key="11">
    <source>
        <dbReference type="Proteomes" id="UP000035680"/>
    </source>
</evidence>
<feature type="transmembrane region" description="Helical" evidence="9">
    <location>
        <begin position="254"/>
        <end position="278"/>
    </location>
</feature>